<dbReference type="eggNOG" id="COG0654">
    <property type="taxonomic scope" value="Bacteria"/>
</dbReference>
<feature type="binding site" evidence="5">
    <location>
        <position position="294"/>
    </location>
    <ligand>
        <name>FAD</name>
        <dbReference type="ChEBI" id="CHEBI:57692"/>
    </ligand>
</feature>
<reference evidence="7 8" key="1">
    <citation type="journal article" date="2007" name="J. Bacteriol.">
        <title>Genome sequence analysis of the emerging human pathogenic acetic acid bacterium Granulibacter bethesdensis.</title>
        <authorList>
            <person name="Greenberg D.E."/>
            <person name="Porcella S.F."/>
            <person name="Zelazny A.M."/>
            <person name="Virtaneva K."/>
            <person name="Sturdevant D.E."/>
            <person name="Kupko J.J.III."/>
            <person name="Barbian K.D."/>
            <person name="Babar A."/>
            <person name="Dorward D.W."/>
            <person name="Holland S.M."/>
        </authorList>
    </citation>
    <scope>NUCLEOTIDE SEQUENCE [LARGE SCALE GENOMIC DNA]</scope>
    <source>
        <strain evidence="8">ATCC BAA-1260 / CGDNIH1</strain>
    </source>
</reference>
<sequence>MKKTIGIVGAGLGGLTLARVLHRHGVEAVIYEGEASATARWQGGLLDMHEESGQPALKAAGLYDAFLTLVRPGEDAKRVVDSAGNVLFDAPGSEASTRPEVERGDLRKLLMASLPVDTIRWDRKAVSFTSTDGGHRITFADSSSATVDLLVGADGAWSRVRPLIYDAQPIYSGTCFIEIALGAGDPADAASIAAIGDGTMMAVEPGKGIIAHRHGDGSVTGYVALNRPEQWVRSVDFDDRAAGLAFVADQFAGWAPHLLHLITGSTAAPTIRPIYALAPDVEWPRMPGVTLVGDAAHLMSPFAGEGANLAMLDGAELAQAILEHGDDVEAAFTTYETAMFPRSHEIAQQSAGNLSLFFGSEAPRSVADLFARLVAGRG</sequence>
<name>Q0BTA2_GRABC</name>
<dbReference type="OrthoDB" id="4230779at2"/>
<comment type="subcellular location">
    <subcellularLocation>
        <location evidence="5">Cytoplasm</location>
    </subcellularLocation>
</comment>
<proteinExistence type="inferred from homology"/>
<comment type="function">
    <text evidence="5">An FAD-requiring monooxygenase active on some tetracycline antibiotic derivatives, which leads to their inactivation. Hydroxylates carbon 11a of tetracycline and some analogs.</text>
</comment>
<comment type="similarity">
    <text evidence="5">Belongs to the aromatic-ring hydroxylase family. TetX subfamily.</text>
</comment>
<dbReference type="STRING" id="391165.GbCGDNIH1_1052"/>
<feature type="binding site" evidence="5">
    <location>
        <position position="103"/>
    </location>
    <ligand>
        <name>FAD</name>
        <dbReference type="ChEBI" id="CHEBI:57692"/>
    </ligand>
</feature>
<dbReference type="Pfam" id="PF01494">
    <property type="entry name" value="FAD_binding_3"/>
    <property type="match status" value="2"/>
</dbReference>
<keyword evidence="1 5" id="KW-0285">Flavoprotein</keyword>
<evidence type="ECO:0000259" key="6">
    <source>
        <dbReference type="Pfam" id="PF01494"/>
    </source>
</evidence>
<dbReference type="InterPro" id="IPR002938">
    <property type="entry name" value="FAD-bd"/>
</dbReference>
<evidence type="ECO:0000256" key="4">
    <source>
        <dbReference type="ARBA" id="ARBA00023033"/>
    </source>
</evidence>
<evidence type="ECO:0000256" key="3">
    <source>
        <dbReference type="ARBA" id="ARBA00023002"/>
    </source>
</evidence>
<evidence type="ECO:0000313" key="8">
    <source>
        <dbReference type="Proteomes" id="UP000001963"/>
    </source>
</evidence>
<feature type="domain" description="FAD-binding" evidence="6">
    <location>
        <begin position="5"/>
        <end position="162"/>
    </location>
</feature>
<dbReference type="RefSeq" id="WP_011631759.1">
    <property type="nucleotide sequence ID" value="NC_008343.2"/>
</dbReference>
<comment type="catalytic activity">
    <reaction evidence="5">
        <text>a tetracycline + NADPH + O2 + H(+) = an 11a-hydroxytetracycline + NADP(+) + H2O</text>
        <dbReference type="Rhea" id="RHEA:61444"/>
        <dbReference type="ChEBI" id="CHEBI:15377"/>
        <dbReference type="ChEBI" id="CHEBI:15378"/>
        <dbReference type="ChEBI" id="CHEBI:15379"/>
        <dbReference type="ChEBI" id="CHEBI:57783"/>
        <dbReference type="ChEBI" id="CHEBI:58349"/>
        <dbReference type="ChEBI" id="CHEBI:144644"/>
        <dbReference type="ChEBI" id="CHEBI:144645"/>
    </reaction>
</comment>
<dbReference type="InterPro" id="IPR036188">
    <property type="entry name" value="FAD/NAD-bd_sf"/>
</dbReference>
<dbReference type="AlphaFoldDB" id="Q0BTA2"/>
<dbReference type="SUPFAM" id="SSF51905">
    <property type="entry name" value="FAD/NAD(P)-binding domain"/>
    <property type="match status" value="1"/>
</dbReference>
<accession>Q0BTA2</accession>
<dbReference type="HAMAP" id="MF_00845">
    <property type="entry name" value="TetX_monooxygenase"/>
    <property type="match status" value="1"/>
</dbReference>
<dbReference type="GO" id="GO:0005737">
    <property type="term" value="C:cytoplasm"/>
    <property type="evidence" value="ECO:0007669"/>
    <property type="project" value="UniProtKB-SubCell"/>
</dbReference>
<dbReference type="PANTHER" id="PTHR46972">
    <property type="entry name" value="MONOOXYGENASE ASQM-RELATED"/>
    <property type="match status" value="1"/>
</dbReference>
<organism evidence="7 8">
    <name type="scientific">Granulibacter bethesdensis (strain ATCC BAA-1260 / CGDNIH1)</name>
    <dbReference type="NCBI Taxonomy" id="391165"/>
    <lineage>
        <taxon>Bacteria</taxon>
        <taxon>Pseudomonadati</taxon>
        <taxon>Pseudomonadota</taxon>
        <taxon>Alphaproteobacteria</taxon>
        <taxon>Acetobacterales</taxon>
        <taxon>Acetobacteraceae</taxon>
        <taxon>Granulibacter</taxon>
    </lineage>
</organism>
<keyword evidence="5" id="KW-0521">NADP</keyword>
<feature type="domain" description="FAD-binding" evidence="6">
    <location>
        <begin position="289"/>
        <end position="349"/>
    </location>
</feature>
<keyword evidence="5" id="KW-0963">Cytoplasm</keyword>
<keyword evidence="5" id="KW-0547">Nucleotide-binding</keyword>
<dbReference type="EMBL" id="CP000394">
    <property type="protein sequence ID" value="ABI61950.1"/>
    <property type="molecule type" value="Genomic_DNA"/>
</dbReference>
<evidence type="ECO:0000256" key="2">
    <source>
        <dbReference type="ARBA" id="ARBA00022827"/>
    </source>
</evidence>
<feature type="binding site" evidence="5">
    <location>
        <position position="47"/>
    </location>
    <ligand>
        <name>FAD</name>
        <dbReference type="ChEBI" id="CHEBI:57692"/>
    </ligand>
</feature>
<dbReference type="EC" id="1.14.13.-" evidence="5"/>
<evidence type="ECO:0000313" key="7">
    <source>
        <dbReference type="EMBL" id="ABI61950.1"/>
    </source>
</evidence>
<comment type="domain">
    <text evidence="5">Consists of an N-terminal FAD-binding domain with a Rossman fold and a C-terminal substrate-binding domain.</text>
</comment>
<keyword evidence="2 5" id="KW-0274">FAD</keyword>
<keyword evidence="8" id="KW-1185">Reference proteome</keyword>
<dbReference type="GO" id="GO:0071949">
    <property type="term" value="F:FAD binding"/>
    <property type="evidence" value="ECO:0007669"/>
    <property type="project" value="InterPro"/>
</dbReference>
<feature type="binding site" evidence="5">
    <location>
        <position position="40"/>
    </location>
    <ligand>
        <name>NADPH</name>
        <dbReference type="ChEBI" id="CHEBI:57783"/>
    </ligand>
</feature>
<evidence type="ECO:0000256" key="5">
    <source>
        <dbReference type="HAMAP-Rule" id="MF_00845"/>
    </source>
</evidence>
<dbReference type="HOGENOM" id="CLU_009665_4_0_5"/>
<comment type="subunit">
    <text evidence="5">Monomer.</text>
</comment>
<evidence type="ECO:0000256" key="1">
    <source>
        <dbReference type="ARBA" id="ARBA00022630"/>
    </source>
</evidence>
<dbReference type="PANTHER" id="PTHR46972:SF1">
    <property type="entry name" value="FAD DEPENDENT OXIDOREDUCTASE DOMAIN-CONTAINING PROTEIN"/>
    <property type="match status" value="1"/>
</dbReference>
<keyword evidence="3 5" id="KW-0560">Oxidoreductase</keyword>
<protein>
    <recommendedName>
        <fullName evidence="5">Flavin-dependent monooxygenase</fullName>
    </recommendedName>
    <alternativeName>
        <fullName evidence="5">TetX monooxygenase</fullName>
        <shortName evidence="5">TetX</shortName>
        <ecNumber evidence="5">1.14.13.-</ecNumber>
    </alternativeName>
</protein>
<dbReference type="Gene3D" id="3.50.50.60">
    <property type="entry name" value="FAD/NAD(P)-binding domain"/>
    <property type="match status" value="1"/>
</dbReference>
<dbReference type="PRINTS" id="PR00420">
    <property type="entry name" value="RNGMNOXGNASE"/>
</dbReference>
<dbReference type="Proteomes" id="UP000001963">
    <property type="component" value="Chromosome"/>
</dbReference>
<dbReference type="KEGG" id="gbe:GbCGDNIH1_1052"/>
<dbReference type="InterPro" id="IPR043683">
    <property type="entry name" value="TetX_monooxygenase"/>
</dbReference>
<comment type="cofactor">
    <cofactor evidence="5">
        <name>FAD</name>
        <dbReference type="ChEBI" id="CHEBI:57692"/>
    </cofactor>
</comment>
<gene>
    <name evidence="7" type="ordered locus">GbCGDNIH1_1052</name>
</gene>
<dbReference type="GO" id="GO:0004497">
    <property type="term" value="F:monooxygenase activity"/>
    <property type="evidence" value="ECO:0007669"/>
    <property type="project" value="UniProtKB-UniRule"/>
</dbReference>
<dbReference type="GO" id="GO:0046677">
    <property type="term" value="P:response to antibiotic"/>
    <property type="evidence" value="ECO:0007669"/>
    <property type="project" value="InterPro"/>
</dbReference>
<keyword evidence="4 5" id="KW-0503">Monooxygenase</keyword>